<dbReference type="Gene3D" id="3.30.1450.10">
    <property type="match status" value="1"/>
</dbReference>
<dbReference type="AlphaFoldDB" id="A0A520MY36"/>
<dbReference type="Proteomes" id="UP000315825">
    <property type="component" value="Unassembled WGS sequence"/>
</dbReference>
<accession>A0A520MY36</accession>
<organism evidence="7 8">
    <name type="scientific">SAR86 cluster bacterium</name>
    <dbReference type="NCBI Taxonomy" id="2030880"/>
    <lineage>
        <taxon>Bacteria</taxon>
        <taxon>Pseudomonadati</taxon>
        <taxon>Pseudomonadota</taxon>
        <taxon>Gammaproteobacteria</taxon>
        <taxon>SAR86 cluster</taxon>
    </lineage>
</organism>
<feature type="signal peptide" evidence="5">
    <location>
        <begin position="1"/>
        <end position="22"/>
    </location>
</feature>
<evidence type="ECO:0000313" key="8">
    <source>
        <dbReference type="Proteomes" id="UP000315825"/>
    </source>
</evidence>
<evidence type="ECO:0000259" key="6">
    <source>
        <dbReference type="Pfam" id="PF04355"/>
    </source>
</evidence>
<dbReference type="InterPro" id="IPR026592">
    <property type="entry name" value="BamE"/>
</dbReference>
<feature type="domain" description="Outer membrane protein assembly factor BamE" evidence="6">
    <location>
        <begin position="29"/>
        <end position="97"/>
    </location>
</feature>
<dbReference type="GO" id="GO:0051205">
    <property type="term" value="P:protein insertion into membrane"/>
    <property type="evidence" value="ECO:0007669"/>
    <property type="project" value="UniProtKB-UniRule"/>
</dbReference>
<evidence type="ECO:0000256" key="2">
    <source>
        <dbReference type="ARBA" id="ARBA00023136"/>
    </source>
</evidence>
<evidence type="ECO:0000256" key="3">
    <source>
        <dbReference type="ARBA" id="ARBA00023237"/>
    </source>
</evidence>
<dbReference type="InterPro" id="IPR007450">
    <property type="entry name" value="BamE_dom"/>
</dbReference>
<name>A0A520MY36_9GAMM</name>
<keyword evidence="4" id="KW-0564">Palmitate</keyword>
<evidence type="ECO:0000256" key="5">
    <source>
        <dbReference type="SAM" id="SignalP"/>
    </source>
</evidence>
<comment type="function">
    <text evidence="4">Part of the outer membrane protein assembly complex, which is involved in assembly and insertion of beta-barrel proteins into the outer membrane.</text>
</comment>
<protein>
    <recommendedName>
        <fullName evidence="4">Outer membrane protein assembly factor BamE</fullName>
    </recommendedName>
</protein>
<sequence length="105" mass="12070">MKKFLILIISLFLISCSSTGIYKVTVTQGTVLKQEDVNKLEVGMNKDQVIFILGNPTFENFFEPNVWNYFYQVTRGNDTLSESKLKIIFDADNLLEEIIVIKLDD</sequence>
<dbReference type="PANTHER" id="PTHR37482">
    <property type="entry name" value="OUTER MEMBRANE PROTEIN ASSEMBLY FACTOR BAME"/>
    <property type="match status" value="1"/>
</dbReference>
<dbReference type="InterPro" id="IPR037873">
    <property type="entry name" value="BamE-like"/>
</dbReference>
<keyword evidence="1 4" id="KW-0732">Signal</keyword>
<dbReference type="GO" id="GO:0030674">
    <property type="term" value="F:protein-macromolecule adaptor activity"/>
    <property type="evidence" value="ECO:0007669"/>
    <property type="project" value="TreeGrafter"/>
</dbReference>
<comment type="similarity">
    <text evidence="4">Belongs to the BamE family.</text>
</comment>
<gene>
    <name evidence="4" type="primary">bamE</name>
    <name evidence="7" type="ORF">EVA92_03620</name>
</gene>
<comment type="subcellular location">
    <subcellularLocation>
        <location evidence="4">Cell outer membrane</location>
        <topology evidence="4">Lipid-anchor</topology>
    </subcellularLocation>
</comment>
<proteinExistence type="inferred from homology"/>
<dbReference type="GO" id="GO:0043165">
    <property type="term" value="P:Gram-negative-bacterium-type cell outer membrane assembly"/>
    <property type="evidence" value="ECO:0007669"/>
    <property type="project" value="UniProtKB-UniRule"/>
</dbReference>
<feature type="chain" id="PRO_5022275843" description="Outer membrane protein assembly factor BamE" evidence="5">
    <location>
        <begin position="23"/>
        <end position="105"/>
    </location>
</feature>
<dbReference type="Pfam" id="PF04355">
    <property type="entry name" value="BamE"/>
    <property type="match status" value="1"/>
</dbReference>
<dbReference type="PANTHER" id="PTHR37482:SF1">
    <property type="entry name" value="OUTER MEMBRANE PROTEIN ASSEMBLY FACTOR BAME"/>
    <property type="match status" value="1"/>
</dbReference>
<dbReference type="HAMAP" id="MF_00925">
    <property type="entry name" value="OM_assembly_BamE"/>
    <property type="match status" value="1"/>
</dbReference>
<reference evidence="7 8" key="1">
    <citation type="submission" date="2019-02" db="EMBL/GenBank/DDBJ databases">
        <title>Prokaryotic population dynamics and viral predation in marine succession experiment using metagenomics: the confinement effect.</title>
        <authorList>
            <person name="Haro-Moreno J.M."/>
            <person name="Rodriguez-Valera F."/>
            <person name="Lopez-Perez M."/>
        </authorList>
    </citation>
    <scope>NUCLEOTIDE SEQUENCE [LARGE SCALE GENOMIC DNA]</scope>
    <source>
        <strain evidence="7">MED-G159</strain>
    </source>
</reference>
<evidence type="ECO:0000256" key="4">
    <source>
        <dbReference type="HAMAP-Rule" id="MF_00925"/>
    </source>
</evidence>
<keyword evidence="2 4" id="KW-0472">Membrane</keyword>
<comment type="caution">
    <text evidence="7">The sequence shown here is derived from an EMBL/GenBank/DDBJ whole genome shotgun (WGS) entry which is preliminary data.</text>
</comment>
<comment type="subunit">
    <text evidence="4">Part of the Bam complex.</text>
</comment>
<keyword evidence="4" id="KW-0449">Lipoprotein</keyword>
<dbReference type="PROSITE" id="PS51257">
    <property type="entry name" value="PROKAR_LIPOPROTEIN"/>
    <property type="match status" value="1"/>
</dbReference>
<evidence type="ECO:0000313" key="7">
    <source>
        <dbReference type="EMBL" id="RZO26150.1"/>
    </source>
</evidence>
<dbReference type="EMBL" id="SHBE01000006">
    <property type="protein sequence ID" value="RZO26150.1"/>
    <property type="molecule type" value="Genomic_DNA"/>
</dbReference>
<evidence type="ECO:0000256" key="1">
    <source>
        <dbReference type="ARBA" id="ARBA00022729"/>
    </source>
</evidence>
<keyword evidence="3 4" id="KW-0998">Cell outer membrane</keyword>
<dbReference type="GO" id="GO:1990063">
    <property type="term" value="C:Bam protein complex"/>
    <property type="evidence" value="ECO:0007669"/>
    <property type="project" value="TreeGrafter"/>
</dbReference>